<dbReference type="RefSeq" id="WP_010849728.1">
    <property type="nucleotide sequence ID" value="NZ_HF570956.1"/>
</dbReference>
<dbReference type="InterPro" id="IPR000092">
    <property type="entry name" value="Polyprenyl_synt"/>
</dbReference>
<dbReference type="Gene3D" id="1.10.600.10">
    <property type="entry name" value="Farnesyl Diphosphate Synthase"/>
    <property type="match status" value="1"/>
</dbReference>
<dbReference type="HOGENOM" id="CLU_014015_2_1_11"/>
<dbReference type="SUPFAM" id="SSF48576">
    <property type="entry name" value="Terpenoid synthases"/>
    <property type="match status" value="1"/>
</dbReference>
<dbReference type="GO" id="GO:0046872">
    <property type="term" value="F:metal ion binding"/>
    <property type="evidence" value="ECO:0007669"/>
    <property type="project" value="UniProtKB-KW"/>
</dbReference>
<evidence type="ECO:0000256" key="4">
    <source>
        <dbReference type="ARBA" id="ARBA00022723"/>
    </source>
</evidence>
<dbReference type="EMBL" id="CAIZ01000104">
    <property type="protein sequence ID" value="CCH69836.1"/>
    <property type="molecule type" value="Genomic_DNA"/>
</dbReference>
<dbReference type="AlphaFoldDB" id="N0E233"/>
<evidence type="ECO:0000313" key="8">
    <source>
        <dbReference type="Proteomes" id="UP000013167"/>
    </source>
</evidence>
<dbReference type="InterPro" id="IPR033749">
    <property type="entry name" value="Polyprenyl_synt_CS"/>
</dbReference>
<dbReference type="PROSITE" id="PS00723">
    <property type="entry name" value="POLYPRENYL_SYNTHASE_1"/>
    <property type="match status" value="1"/>
</dbReference>
<dbReference type="Proteomes" id="UP000013167">
    <property type="component" value="Unassembled WGS sequence"/>
</dbReference>
<organism evidence="7 8">
    <name type="scientific">Phycicoccus elongatus Lp2</name>
    <dbReference type="NCBI Taxonomy" id="1193181"/>
    <lineage>
        <taxon>Bacteria</taxon>
        <taxon>Bacillati</taxon>
        <taxon>Actinomycetota</taxon>
        <taxon>Actinomycetes</taxon>
        <taxon>Micrococcales</taxon>
        <taxon>Intrasporangiaceae</taxon>
        <taxon>Phycicoccus</taxon>
    </lineage>
</organism>
<dbReference type="Pfam" id="PF00348">
    <property type="entry name" value="polyprenyl_synt"/>
    <property type="match status" value="1"/>
</dbReference>
<dbReference type="GO" id="GO:0008299">
    <property type="term" value="P:isoprenoid biosynthetic process"/>
    <property type="evidence" value="ECO:0007669"/>
    <property type="project" value="InterPro"/>
</dbReference>
<keyword evidence="8" id="KW-1185">Reference proteome</keyword>
<dbReference type="CDD" id="cd00685">
    <property type="entry name" value="Trans_IPPS_HT"/>
    <property type="match status" value="1"/>
</dbReference>
<proteinExistence type="inferred from homology"/>
<dbReference type="SFLD" id="SFLDS00005">
    <property type="entry name" value="Isoprenoid_Synthase_Type_I"/>
    <property type="match status" value="1"/>
</dbReference>
<dbReference type="PANTHER" id="PTHR12001:SF85">
    <property type="entry name" value="SHORT CHAIN ISOPRENYL DIPHOSPHATE SYNTHASE"/>
    <property type="match status" value="1"/>
</dbReference>
<keyword evidence="5" id="KW-0460">Magnesium</keyword>
<sequence length="361" mass="38540">MPSPLDQADLRQRVQACIDGELVHQREVLAEIGPDVDDLVDAIGLLLTGGKRLRAAFLYWGHRAAGRPDSDAAVRLATSMEFFQGAALIHDDVMDDSDTRRGMPAAHRALASHHTGRGWAGDADRFGMAGAILAGNLCLNWTEELYATSGLATEDLTRARGLFDRMRTQLMAGQFLDVVESVRPWAGLDDSERVARASRVIRYKSAKYTIEHPLLIGATTGGLGETDLTELSSYGLDLGHAFQLRDDILGVFGDPETTGKPAGDDLREGKRTVLVAHTLTGASAAGRGRVEELLGRADLAQEHVEDLRAIITESGAVTAVEAEISRLAEQSLAALGRAAGVAADARAVLADLVEISTARTA</sequence>
<evidence type="ECO:0000256" key="2">
    <source>
        <dbReference type="ARBA" id="ARBA00006706"/>
    </source>
</evidence>
<keyword evidence="4" id="KW-0479">Metal-binding</keyword>
<dbReference type="PROSITE" id="PS00444">
    <property type="entry name" value="POLYPRENYL_SYNTHASE_2"/>
    <property type="match status" value="1"/>
</dbReference>
<evidence type="ECO:0000313" key="7">
    <source>
        <dbReference type="EMBL" id="CCH69836.1"/>
    </source>
</evidence>
<dbReference type="GO" id="GO:0004659">
    <property type="term" value="F:prenyltransferase activity"/>
    <property type="evidence" value="ECO:0007669"/>
    <property type="project" value="InterPro"/>
</dbReference>
<accession>N0E233</accession>
<name>N0E233_9MICO</name>
<comment type="caution">
    <text evidence="7">The sequence shown here is derived from an EMBL/GenBank/DDBJ whole genome shotgun (WGS) entry which is preliminary data.</text>
</comment>
<evidence type="ECO:0000256" key="3">
    <source>
        <dbReference type="ARBA" id="ARBA00022679"/>
    </source>
</evidence>
<protein>
    <submittedName>
        <fullName evidence="7">Putative polyprenyl synthase / dimethylallyltranstransferase</fullName>
    </submittedName>
</protein>
<evidence type="ECO:0000256" key="1">
    <source>
        <dbReference type="ARBA" id="ARBA00001946"/>
    </source>
</evidence>
<dbReference type="eggNOG" id="COG0142">
    <property type="taxonomic scope" value="Bacteria"/>
</dbReference>
<reference evidence="7 8" key="1">
    <citation type="journal article" date="2013" name="ISME J.">
        <title>A metabolic model for members of the genus Tetrasphaera involved in enhanced biological phosphorus removal.</title>
        <authorList>
            <person name="Kristiansen R."/>
            <person name="Nguyen H.T.T."/>
            <person name="Saunders A.M."/>
            <person name="Nielsen J.L."/>
            <person name="Wimmer R."/>
            <person name="Le V.Q."/>
            <person name="McIlroy S.J."/>
            <person name="Petrovski S."/>
            <person name="Seviour R.J."/>
            <person name="Calteau A."/>
            <person name="Nielsen K.L."/>
            <person name="Nielsen P.H."/>
        </authorList>
    </citation>
    <scope>NUCLEOTIDE SEQUENCE [LARGE SCALE GENOMIC DNA]</scope>
    <source>
        <strain evidence="7 8">Lp2</strain>
    </source>
</reference>
<dbReference type="InterPro" id="IPR008949">
    <property type="entry name" value="Isoprenoid_synthase_dom_sf"/>
</dbReference>
<evidence type="ECO:0000256" key="5">
    <source>
        <dbReference type="ARBA" id="ARBA00022842"/>
    </source>
</evidence>
<dbReference type="PANTHER" id="PTHR12001">
    <property type="entry name" value="GERANYLGERANYL PYROPHOSPHATE SYNTHASE"/>
    <property type="match status" value="1"/>
</dbReference>
<dbReference type="STRING" id="1193181.BN10_360043"/>
<keyword evidence="3 6" id="KW-0808">Transferase</keyword>
<comment type="cofactor">
    <cofactor evidence="1">
        <name>Mg(2+)</name>
        <dbReference type="ChEBI" id="CHEBI:18420"/>
    </cofactor>
</comment>
<gene>
    <name evidence="7" type="ORF">BN10_360043</name>
</gene>
<comment type="similarity">
    <text evidence="2 6">Belongs to the FPP/GGPP synthase family.</text>
</comment>
<evidence type="ECO:0000256" key="6">
    <source>
        <dbReference type="RuleBase" id="RU004466"/>
    </source>
</evidence>